<dbReference type="SUPFAM" id="SSF51690">
    <property type="entry name" value="Nicotinate/Quinolinate PRTase C-terminal domain-like"/>
    <property type="match status" value="1"/>
</dbReference>
<name>A0ABQ8V1Y1_9EUKA</name>
<gene>
    <name evidence="9" type="ORF">PAPYR_338</name>
</gene>
<dbReference type="EMBL" id="JAPMOS010000001">
    <property type="protein sequence ID" value="KAJ4463080.1"/>
    <property type="molecule type" value="Genomic_DNA"/>
</dbReference>
<organism evidence="9 10">
    <name type="scientific">Paratrimastix pyriformis</name>
    <dbReference type="NCBI Taxonomy" id="342808"/>
    <lineage>
        <taxon>Eukaryota</taxon>
        <taxon>Metamonada</taxon>
        <taxon>Preaxostyla</taxon>
        <taxon>Paratrimastigidae</taxon>
        <taxon>Paratrimastix</taxon>
    </lineage>
</organism>
<protein>
    <recommendedName>
        <fullName evidence="3">nicotinate-nucleotide diphosphorylase (carboxylating)</fullName>
        <ecNumber evidence="3">2.4.2.19</ecNumber>
    </recommendedName>
</protein>
<dbReference type="InterPro" id="IPR002638">
    <property type="entry name" value="Quinolinate_PRibosylTrfase_C"/>
</dbReference>
<evidence type="ECO:0000313" key="9">
    <source>
        <dbReference type="EMBL" id="KAJ4463080.1"/>
    </source>
</evidence>
<evidence type="ECO:0000256" key="1">
    <source>
        <dbReference type="ARBA" id="ARBA00004893"/>
    </source>
</evidence>
<reference evidence="9" key="1">
    <citation type="journal article" date="2022" name="bioRxiv">
        <title>Genomics of Preaxostyla Flagellates Illuminates Evolutionary Transitions and the Path Towards Mitochondrial Loss.</title>
        <authorList>
            <person name="Novak L.V.F."/>
            <person name="Treitli S.C."/>
            <person name="Pyrih J."/>
            <person name="Halakuc P."/>
            <person name="Pipaliya S.V."/>
            <person name="Vacek V."/>
            <person name="Brzon O."/>
            <person name="Soukal P."/>
            <person name="Eme L."/>
            <person name="Dacks J.B."/>
            <person name="Karnkowska A."/>
            <person name="Elias M."/>
            <person name="Hampl V."/>
        </authorList>
    </citation>
    <scope>NUCLEOTIDE SEQUENCE</scope>
    <source>
        <strain evidence="9">RCP-MX</strain>
    </source>
</reference>
<keyword evidence="4" id="KW-0662">Pyridine nucleotide biosynthesis</keyword>
<comment type="pathway">
    <text evidence="1">Cofactor biosynthesis; NAD(+) biosynthesis; nicotinate D-ribonucleotide from quinolinate: step 1/1.</text>
</comment>
<comment type="similarity">
    <text evidence="2">Belongs to the NadC/ModD family.</text>
</comment>
<feature type="domain" description="Quinolinate phosphoribosyl transferase N-terminal" evidence="8">
    <location>
        <begin position="30"/>
        <end position="117"/>
    </location>
</feature>
<dbReference type="Pfam" id="PF02445">
    <property type="entry name" value="NadA"/>
    <property type="match status" value="1"/>
</dbReference>
<dbReference type="EC" id="2.4.2.19" evidence="3"/>
<dbReference type="InterPro" id="IPR027277">
    <property type="entry name" value="NadC/ModD"/>
</dbReference>
<keyword evidence="5" id="KW-0328">Glycosyltransferase</keyword>
<dbReference type="InterPro" id="IPR036068">
    <property type="entry name" value="Nicotinate_pribotase-like_C"/>
</dbReference>
<dbReference type="Proteomes" id="UP001141327">
    <property type="component" value="Unassembled WGS sequence"/>
</dbReference>
<accession>A0ABQ8V1Y1</accession>
<dbReference type="SUPFAM" id="SSF54675">
    <property type="entry name" value="Nicotinate/Quinolinate PRTase N-terminal domain-like"/>
    <property type="match status" value="1"/>
</dbReference>
<keyword evidence="10" id="KW-1185">Reference proteome</keyword>
<evidence type="ECO:0000256" key="6">
    <source>
        <dbReference type="ARBA" id="ARBA00022679"/>
    </source>
</evidence>
<evidence type="ECO:0000256" key="4">
    <source>
        <dbReference type="ARBA" id="ARBA00022642"/>
    </source>
</evidence>
<evidence type="ECO:0000256" key="3">
    <source>
        <dbReference type="ARBA" id="ARBA00011944"/>
    </source>
</evidence>
<dbReference type="InterPro" id="IPR036094">
    <property type="entry name" value="NadA_sf"/>
</dbReference>
<evidence type="ECO:0000259" key="7">
    <source>
        <dbReference type="Pfam" id="PF01729"/>
    </source>
</evidence>
<evidence type="ECO:0000256" key="5">
    <source>
        <dbReference type="ARBA" id="ARBA00022676"/>
    </source>
</evidence>
<dbReference type="NCBIfam" id="TIGR00078">
    <property type="entry name" value="nadC"/>
    <property type="match status" value="1"/>
</dbReference>
<dbReference type="PANTHER" id="PTHR32179">
    <property type="entry name" value="NICOTINATE-NUCLEOTIDE PYROPHOSPHORYLASE [CARBOXYLATING]"/>
    <property type="match status" value="1"/>
</dbReference>
<dbReference type="InterPro" id="IPR022412">
    <property type="entry name" value="Quinolinate_PRibosylTrfase_N"/>
</dbReference>
<dbReference type="Gene3D" id="3.40.50.10800">
    <property type="entry name" value="NadA-like"/>
    <property type="match status" value="3"/>
</dbReference>
<dbReference type="InterPro" id="IPR037128">
    <property type="entry name" value="Quinolinate_PRibosylTase_N_sf"/>
</dbReference>
<dbReference type="Pfam" id="PF01729">
    <property type="entry name" value="QRPTase_C"/>
    <property type="match status" value="1"/>
</dbReference>
<evidence type="ECO:0000256" key="2">
    <source>
        <dbReference type="ARBA" id="ARBA00009400"/>
    </source>
</evidence>
<proteinExistence type="inferred from homology"/>
<dbReference type="InterPro" id="IPR004393">
    <property type="entry name" value="NadC"/>
</dbReference>
<evidence type="ECO:0000259" key="8">
    <source>
        <dbReference type="Pfam" id="PF02749"/>
    </source>
</evidence>
<evidence type="ECO:0000313" key="10">
    <source>
        <dbReference type="Proteomes" id="UP001141327"/>
    </source>
</evidence>
<keyword evidence="6" id="KW-0808">Transferase</keyword>
<dbReference type="SUPFAM" id="SSF142754">
    <property type="entry name" value="NadA-like"/>
    <property type="match status" value="1"/>
</dbReference>
<dbReference type="InterPro" id="IPR013785">
    <property type="entry name" value="Aldolase_TIM"/>
</dbReference>
<dbReference type="CDD" id="cd01572">
    <property type="entry name" value="QPRTase"/>
    <property type="match status" value="1"/>
</dbReference>
<sequence>MLDSSTVPTLKDSTDALIRMALEEDHARNDVTARTILGAEQSFLVRGRVMAKGDGILCGGEIFDRVMKALDPTIRITWKVPDGHPVVTGELLAEVEGPAVSVLGTERTALNFIQHLSGIATTTASYVDACSTTRCKVLDTRKTTPGWRELEKMAVRVGGGINHRHHLADLLLIKDNHITAAGGIGPAVQRARDGAPGIPVEVEVRNDEELSEALAISPPLTRIMLDNMDLPELRRAVQLVAGRIPLEASGGINTIERAKAVAQTGVNFISVGALTHSVTALDINMKISLPGQPQAESTDERCRRLKEALGQKLVILGHYYVKDEVLKYAGYSGDSLALAFHALQAENAKYIVWLGVRFMAEMSAILCKEGQRVFMARKDAGCFLADCAPAPDLAAAWQRLDELTGGRADQEVIPVAYINSSFELKAFVGEHGGIICTSANCERVLRWAWERRRCVLFLPDQHLGNNTARLRMGVDPANILPFRMDLREDEGACSIHQRFTGADVRRARRLYPSAIVLAHPECPFEVVSQADGFGSTTYIIAQVEKATRGTVFMVATDQRLVDRLTAQHKDRGVTVMALSQPLRPEDYDVEDLASTWEIGAPLGASMGGHAAYCGYMAMSTSATLSQLLAFLTDYDAMSEPERAGPQVRRQLERYEVAVAPGHSREMARLSLQRMLDLGG</sequence>
<dbReference type="Gene3D" id="3.90.1170.20">
    <property type="entry name" value="Quinolinate phosphoribosyl transferase, N-terminal domain"/>
    <property type="match status" value="1"/>
</dbReference>
<dbReference type="Pfam" id="PF02749">
    <property type="entry name" value="QRPTase_N"/>
    <property type="match status" value="1"/>
</dbReference>
<comment type="caution">
    <text evidence="9">The sequence shown here is derived from an EMBL/GenBank/DDBJ whole genome shotgun (WGS) entry which is preliminary data.</text>
</comment>
<dbReference type="Gene3D" id="3.20.20.70">
    <property type="entry name" value="Aldolase class I"/>
    <property type="match status" value="1"/>
</dbReference>
<dbReference type="PANTHER" id="PTHR32179:SF3">
    <property type="entry name" value="NICOTINATE-NUCLEOTIDE PYROPHOSPHORYLASE [CARBOXYLATING]"/>
    <property type="match status" value="1"/>
</dbReference>
<dbReference type="InterPro" id="IPR003473">
    <property type="entry name" value="NadA"/>
</dbReference>
<feature type="domain" description="Quinolinate phosphoribosyl transferase C-terminal" evidence="7">
    <location>
        <begin position="119"/>
        <end position="286"/>
    </location>
</feature>